<dbReference type="Pfam" id="PF06381">
    <property type="entry name" value="Phage_portal_3"/>
    <property type="match status" value="1"/>
</dbReference>
<evidence type="ECO:0000313" key="3">
    <source>
        <dbReference type="EMBL" id="QMV33543.1"/>
    </source>
</evidence>
<reference evidence="3 4" key="1">
    <citation type="submission" date="2020-07" db="EMBL/GenBank/DDBJ databases">
        <title>Ralstonia phages.</title>
        <authorList>
            <person name="Trotereau A."/>
            <person name="Boyer C."/>
            <person name="Torres-Barcelo C."/>
        </authorList>
    </citation>
    <scope>NUCLEOTIDE SEQUENCE [LARGE SCALE GENOMIC DNA]</scope>
</reference>
<gene>
    <name evidence="3" type="ORF">30B_00036</name>
</gene>
<sequence length="583" mass="62959">MTSAKYHEKPNIRGHRSDPKLPKTRRRAAAAAAAALAASVAVNVAPHAPAGVLDSATAARWQALARQLATLPPPSGVATTPTSISLATRYQVNRDSYTRAEHEAATGAMDASGDVLNALSFVECTGFPGFPTLALLAQLPEYRTMAETLADETTRKWGKVHSTGSSDPARLEAIETELERLNVRAQLNEAVVWEQLFGRSHVYLRFKGDDADGAKADPVLRTSRGIPKGSLLGVRTIEAYSTTPDNYNSIDPTRDDFYVPSSWWVLGMRVNSTRMHTLISRPVPYMLKAAYSFAGVSMSQLAMPYVDNWLRTRQSVSDTLKQFSISGMQIDMAQALQPGGAMDLAARADLFNAMRDNRNVMLLDKETEEFFQFNTPLSSLDALQAQSQEQMASVSHIPLVKLLGTTPTGLNASSEGEIRVWYDYVASYQNKNLLPIVCDILKTVQLSLFGDIDPSISFVFDPLYELTELEKADVRLKDAQAASLYIQDNVITPEIERTRLQSDPLAGYDGLLEDGDLDAIPDDDIEGITNELMKIGPAGAAAGPNGAPGNGSPAAAGPTPNMPNETPEEDDPDVEAGAAASAG</sequence>
<feature type="region of interest" description="Disordered" evidence="1">
    <location>
        <begin position="1"/>
        <end position="26"/>
    </location>
</feature>
<evidence type="ECO:0000259" key="2">
    <source>
        <dbReference type="Pfam" id="PF06381"/>
    </source>
</evidence>
<accession>A0A7G5BB70</accession>
<feature type="compositionally biased region" description="Basic and acidic residues" evidence="1">
    <location>
        <begin position="1"/>
        <end position="21"/>
    </location>
</feature>
<name>A0A7G5BB70_9CAUD</name>
<proteinExistence type="predicted"/>
<evidence type="ECO:0000256" key="1">
    <source>
        <dbReference type="SAM" id="MobiDB-lite"/>
    </source>
</evidence>
<protein>
    <submittedName>
        <fullName evidence="3">Portal protein</fullName>
    </submittedName>
</protein>
<dbReference type="Proteomes" id="UP000515504">
    <property type="component" value="Segment"/>
</dbReference>
<feature type="domain" description="Anti-CBASS protein Acb1-like N-terminal" evidence="2">
    <location>
        <begin position="132"/>
        <end position="483"/>
    </location>
</feature>
<evidence type="ECO:0000313" key="4">
    <source>
        <dbReference type="Proteomes" id="UP000515504"/>
    </source>
</evidence>
<feature type="region of interest" description="Disordered" evidence="1">
    <location>
        <begin position="536"/>
        <end position="583"/>
    </location>
</feature>
<dbReference type="EMBL" id="MT740744">
    <property type="protein sequence ID" value="QMV33543.1"/>
    <property type="molecule type" value="Genomic_DNA"/>
</dbReference>
<organism evidence="3 4">
    <name type="scientific">Ralstonia phage Jenny</name>
    <dbReference type="NCBI Taxonomy" id="2759714"/>
    <lineage>
        <taxon>Viruses</taxon>
        <taxon>Duplodnaviria</taxon>
        <taxon>Heunggongvirae</taxon>
        <taxon>Uroviricota</taxon>
        <taxon>Caudoviricetes</taxon>
        <taxon>Bakolyvirus</taxon>
        <taxon>Bakolyvirus bakoly</taxon>
    </lineage>
</organism>
<feature type="compositionally biased region" description="Low complexity" evidence="1">
    <location>
        <begin position="536"/>
        <end position="565"/>
    </location>
</feature>
<dbReference type="InterPro" id="IPR024459">
    <property type="entry name" value="Acb1-like_N"/>
</dbReference>